<proteinExistence type="predicted"/>
<keyword evidence="1" id="KW-0500">Molybdenum</keyword>
<name>A0A6J6KTJ6_9ZZZZ</name>
<dbReference type="Pfam" id="PF03459">
    <property type="entry name" value="TOBE"/>
    <property type="match status" value="1"/>
</dbReference>
<dbReference type="Gene3D" id="2.40.50.100">
    <property type="match status" value="1"/>
</dbReference>
<dbReference type="GO" id="GO:0015689">
    <property type="term" value="P:molybdate ion transport"/>
    <property type="evidence" value="ECO:0007669"/>
    <property type="project" value="InterPro"/>
</dbReference>
<dbReference type="AlphaFoldDB" id="A0A6J6KTJ6"/>
<dbReference type="SUPFAM" id="SSF46955">
    <property type="entry name" value="Putative DNA-binding domain"/>
    <property type="match status" value="1"/>
</dbReference>
<dbReference type="GO" id="GO:0003677">
    <property type="term" value="F:DNA binding"/>
    <property type="evidence" value="ECO:0007669"/>
    <property type="project" value="InterPro"/>
</dbReference>
<accession>A0A6J6KTJ6</accession>
<gene>
    <name evidence="3" type="ORF">UFOPK2237_00636</name>
</gene>
<dbReference type="InterPro" id="IPR009061">
    <property type="entry name" value="DNA-bd_dom_put_sf"/>
</dbReference>
<dbReference type="NCBIfam" id="TIGR01764">
    <property type="entry name" value="excise"/>
    <property type="match status" value="1"/>
</dbReference>
<dbReference type="PROSITE" id="PS51866">
    <property type="entry name" value="MOP"/>
    <property type="match status" value="1"/>
</dbReference>
<dbReference type="SUPFAM" id="SSF50331">
    <property type="entry name" value="MOP-like"/>
    <property type="match status" value="1"/>
</dbReference>
<sequence length="128" mass="13720">MPQYRISEAAELLAVSDDTIRRWIDSGRLSATSKTGPQSVDGKELAELSIELAKELPDERKSQVSARNRFVGLVTRVDIQGVAAIVEIQSGSNHLVSMITADSARALGLEIGSRAVASVKSTDVVIEN</sequence>
<protein>
    <submittedName>
        <fullName evidence="3">Unannotated protein</fullName>
    </submittedName>
</protein>
<dbReference type="InterPro" id="IPR004606">
    <property type="entry name" value="Mop_domain"/>
</dbReference>
<organism evidence="3">
    <name type="scientific">freshwater metagenome</name>
    <dbReference type="NCBI Taxonomy" id="449393"/>
    <lineage>
        <taxon>unclassified sequences</taxon>
        <taxon>metagenomes</taxon>
        <taxon>ecological metagenomes</taxon>
    </lineage>
</organism>
<evidence type="ECO:0000259" key="2">
    <source>
        <dbReference type="PROSITE" id="PS51866"/>
    </source>
</evidence>
<evidence type="ECO:0000256" key="1">
    <source>
        <dbReference type="ARBA" id="ARBA00022505"/>
    </source>
</evidence>
<dbReference type="InterPro" id="IPR005116">
    <property type="entry name" value="Transp-assoc_OB_typ1"/>
</dbReference>
<reference evidence="3" key="1">
    <citation type="submission" date="2020-05" db="EMBL/GenBank/DDBJ databases">
        <authorList>
            <person name="Chiriac C."/>
            <person name="Salcher M."/>
            <person name="Ghai R."/>
            <person name="Kavagutti S V."/>
        </authorList>
    </citation>
    <scope>NUCLEOTIDE SEQUENCE</scope>
</reference>
<feature type="domain" description="Mop" evidence="2">
    <location>
        <begin position="63"/>
        <end position="128"/>
    </location>
</feature>
<dbReference type="EMBL" id="CAEZWI010000063">
    <property type="protein sequence ID" value="CAB4653107.1"/>
    <property type="molecule type" value="Genomic_DNA"/>
</dbReference>
<dbReference type="InterPro" id="IPR008995">
    <property type="entry name" value="Mo/tungstate-bd_C_term_dom"/>
</dbReference>
<dbReference type="InterPro" id="IPR041657">
    <property type="entry name" value="HTH_17"/>
</dbReference>
<dbReference type="Pfam" id="PF12728">
    <property type="entry name" value="HTH_17"/>
    <property type="match status" value="1"/>
</dbReference>
<evidence type="ECO:0000313" key="3">
    <source>
        <dbReference type="EMBL" id="CAB4653107.1"/>
    </source>
</evidence>
<dbReference type="InterPro" id="IPR010093">
    <property type="entry name" value="SinI_DNA-bd"/>
</dbReference>